<evidence type="ECO:0000313" key="3">
    <source>
        <dbReference type="Proteomes" id="UP000435877"/>
    </source>
</evidence>
<dbReference type="RefSeq" id="WP_159268713.1">
    <property type="nucleotide sequence ID" value="NZ_CACSIK010000001.1"/>
</dbReference>
<evidence type="ECO:0000313" key="4">
    <source>
        <dbReference type="Proteomes" id="UP000439591"/>
    </source>
</evidence>
<protein>
    <submittedName>
        <fullName evidence="1">Uncharacterized protein</fullName>
    </submittedName>
</protein>
<keyword evidence="3" id="KW-1185">Reference proteome</keyword>
<dbReference type="EMBL" id="CACSIM010000002">
    <property type="protein sequence ID" value="CAA0098682.1"/>
    <property type="molecule type" value="Genomic_DNA"/>
</dbReference>
<dbReference type="Proteomes" id="UP000439591">
    <property type="component" value="Unassembled WGS sequence"/>
</dbReference>
<evidence type="ECO:0000313" key="2">
    <source>
        <dbReference type="EMBL" id="CAA0098682.1"/>
    </source>
</evidence>
<name>A0A5S9NM98_9GAMM</name>
<evidence type="ECO:0000313" key="1">
    <source>
        <dbReference type="EMBL" id="CAA0091241.1"/>
    </source>
</evidence>
<dbReference type="Proteomes" id="UP000435877">
    <property type="component" value="Unassembled WGS sequence"/>
</dbReference>
<gene>
    <name evidence="1" type="ORF">IHBHHGIJ_02127</name>
    <name evidence="2" type="ORF">KFEGEMFD_01729</name>
</gene>
<sequence length="144" mass="16556">MNKVNSEHSESIERTLIDILSKQVAAVIKTSSDEVNNILSCFTHIDDKLLKLDDVDFAKRETMQSVRSEIDKITVHMQNFDIFHQRLEHIENVLNMMNAEIPASVHQVLVERLDDKVKKIYSSSEELNVHRGFDDNSSSPSELF</sequence>
<dbReference type="AlphaFoldDB" id="A0A5S9NM98"/>
<accession>A0A5S9NM98</accession>
<dbReference type="EMBL" id="CACSIK010000001">
    <property type="protein sequence ID" value="CAA0091241.1"/>
    <property type="molecule type" value="Genomic_DNA"/>
</dbReference>
<proteinExistence type="predicted"/>
<reference evidence="3 4" key="1">
    <citation type="submission" date="2019-11" db="EMBL/GenBank/DDBJ databases">
        <authorList>
            <person name="Holert J."/>
        </authorList>
    </citation>
    <scope>NUCLEOTIDE SEQUENCE [LARGE SCALE GENOMIC DNA]</scope>
    <source>
        <strain evidence="2">BC3_2A</strain>
        <strain evidence="1">SB11_1A</strain>
    </source>
</reference>
<organism evidence="1 3">
    <name type="scientific">Zhongshania aliphaticivorans</name>
    <dbReference type="NCBI Taxonomy" id="1470434"/>
    <lineage>
        <taxon>Bacteria</taxon>
        <taxon>Pseudomonadati</taxon>
        <taxon>Pseudomonadota</taxon>
        <taxon>Gammaproteobacteria</taxon>
        <taxon>Cellvibrionales</taxon>
        <taxon>Spongiibacteraceae</taxon>
        <taxon>Zhongshania</taxon>
    </lineage>
</organism>